<feature type="region of interest" description="Disordered" evidence="1">
    <location>
        <begin position="1"/>
        <end position="26"/>
    </location>
</feature>
<accession>A0AA38YE24</accession>
<dbReference type="SUPFAM" id="SSF51695">
    <property type="entry name" value="PLC-like phosphodiesterases"/>
    <property type="match status" value="1"/>
</dbReference>
<dbReference type="InterPro" id="IPR030395">
    <property type="entry name" value="GP_PDE_dom"/>
</dbReference>
<organism evidence="3 4">
    <name type="scientific">Knufia peltigerae</name>
    <dbReference type="NCBI Taxonomy" id="1002370"/>
    <lineage>
        <taxon>Eukaryota</taxon>
        <taxon>Fungi</taxon>
        <taxon>Dikarya</taxon>
        <taxon>Ascomycota</taxon>
        <taxon>Pezizomycotina</taxon>
        <taxon>Eurotiomycetes</taxon>
        <taxon>Chaetothyriomycetidae</taxon>
        <taxon>Chaetothyriales</taxon>
        <taxon>Trichomeriaceae</taxon>
        <taxon>Knufia</taxon>
    </lineage>
</organism>
<dbReference type="PROSITE" id="PS51704">
    <property type="entry name" value="GP_PDE"/>
    <property type="match status" value="1"/>
</dbReference>
<comment type="caution">
    <text evidence="3">The sequence shown here is derived from an EMBL/GenBank/DDBJ whole genome shotgun (WGS) entry which is preliminary data.</text>
</comment>
<gene>
    <name evidence="3" type="ORF">H2204_001552</name>
</gene>
<dbReference type="EMBL" id="JAPDRN010000006">
    <property type="protein sequence ID" value="KAJ9644201.1"/>
    <property type="molecule type" value="Genomic_DNA"/>
</dbReference>
<proteinExistence type="predicted"/>
<sequence>MSERQNPLRMTPKSVRAAGHRGHSAGAPENTLAAFRMAHEIIKGGGRGGAGENDPNNLVVTCETDLALTLDHELILIHDETVDRTTDGHGLVRNMTYAEIASLDAGSWFDPSRRFKGERVPLLREALQLARELGGSLVFQLELKVYGRDDIILPKLKALIDELQCADLLQFSSFDFVQLRAVKKLIPDVPTVGLCHSRLIDPVAAARDADLDAFNIEIYHFPTSGEQVQKLHEAGFAVFLAVLPLDPLETLKSYGSDVEAQVVEWVRQGLVDQIVSNDVSEMVSIRNKSLLN</sequence>
<dbReference type="Proteomes" id="UP001172681">
    <property type="component" value="Unassembled WGS sequence"/>
</dbReference>
<evidence type="ECO:0000256" key="1">
    <source>
        <dbReference type="SAM" id="MobiDB-lite"/>
    </source>
</evidence>
<dbReference type="PANTHER" id="PTHR46211:SF14">
    <property type="entry name" value="GLYCEROPHOSPHODIESTER PHOSPHODIESTERASE"/>
    <property type="match status" value="1"/>
</dbReference>
<evidence type="ECO:0000313" key="3">
    <source>
        <dbReference type="EMBL" id="KAJ9644201.1"/>
    </source>
</evidence>
<protein>
    <recommendedName>
        <fullName evidence="2">GP-PDE domain-containing protein</fullName>
    </recommendedName>
</protein>
<dbReference type="Pfam" id="PF03009">
    <property type="entry name" value="GDPD"/>
    <property type="match status" value="1"/>
</dbReference>
<reference evidence="3" key="1">
    <citation type="submission" date="2022-10" db="EMBL/GenBank/DDBJ databases">
        <title>Culturing micro-colonial fungi from biological soil crusts in the Mojave desert and describing Neophaeococcomyces mojavensis, and introducing the new genera and species Taxawa tesnikishii.</title>
        <authorList>
            <person name="Kurbessoian T."/>
            <person name="Stajich J.E."/>
        </authorList>
    </citation>
    <scope>NUCLEOTIDE SEQUENCE</scope>
    <source>
        <strain evidence="3">TK_35</strain>
    </source>
</reference>
<dbReference type="PANTHER" id="PTHR46211">
    <property type="entry name" value="GLYCEROPHOSPHORYL DIESTER PHOSPHODIESTERASE"/>
    <property type="match status" value="1"/>
</dbReference>
<dbReference type="GO" id="GO:0006629">
    <property type="term" value="P:lipid metabolic process"/>
    <property type="evidence" value="ECO:0007669"/>
    <property type="project" value="InterPro"/>
</dbReference>
<dbReference type="InterPro" id="IPR017946">
    <property type="entry name" value="PLC-like_Pdiesterase_TIM-brl"/>
</dbReference>
<dbReference type="GO" id="GO:0008081">
    <property type="term" value="F:phosphoric diester hydrolase activity"/>
    <property type="evidence" value="ECO:0007669"/>
    <property type="project" value="InterPro"/>
</dbReference>
<dbReference type="AlphaFoldDB" id="A0AA38YE24"/>
<name>A0AA38YE24_9EURO</name>
<evidence type="ECO:0000313" key="4">
    <source>
        <dbReference type="Proteomes" id="UP001172681"/>
    </source>
</evidence>
<dbReference type="Gene3D" id="3.20.20.190">
    <property type="entry name" value="Phosphatidylinositol (PI) phosphodiesterase"/>
    <property type="match status" value="1"/>
</dbReference>
<evidence type="ECO:0000259" key="2">
    <source>
        <dbReference type="PROSITE" id="PS51704"/>
    </source>
</evidence>
<feature type="domain" description="GP-PDE" evidence="2">
    <location>
        <begin position="15"/>
        <end position="292"/>
    </location>
</feature>
<keyword evidence="4" id="KW-1185">Reference proteome</keyword>